<evidence type="ECO:0000313" key="1">
    <source>
        <dbReference type="EMBL" id="KAL2742507.1"/>
    </source>
</evidence>
<keyword evidence="2" id="KW-1185">Reference proteome</keyword>
<accession>A0ABD2CBT0</accession>
<sequence>MEYPVEFTHCKSVVGDETVLPVKADGAGGGGVGANSGQGAVDARQLELRLPLSCSRHLIEIRDRKLISSSLPFRNTVSGSLNPTVSTDKDLKLLPNTRFPKLT</sequence>
<dbReference type="Proteomes" id="UP001607303">
    <property type="component" value="Unassembled WGS sequence"/>
</dbReference>
<protein>
    <submittedName>
        <fullName evidence="1">Uncharacterized protein</fullName>
    </submittedName>
</protein>
<evidence type="ECO:0000313" key="2">
    <source>
        <dbReference type="Proteomes" id="UP001607303"/>
    </source>
</evidence>
<reference evidence="1 2" key="1">
    <citation type="journal article" date="2024" name="Ann. Entomol. Soc. Am.">
        <title>Genomic analyses of the southern and eastern yellowjacket wasps (Hymenoptera: Vespidae) reveal evolutionary signatures of social life.</title>
        <authorList>
            <person name="Catto M.A."/>
            <person name="Caine P.B."/>
            <person name="Orr S.E."/>
            <person name="Hunt B.G."/>
            <person name="Goodisman M.A.D."/>
        </authorList>
    </citation>
    <scope>NUCLEOTIDE SEQUENCE [LARGE SCALE GENOMIC DNA]</scope>
    <source>
        <strain evidence="1">232</strain>
        <tissue evidence="1">Head and thorax</tissue>
    </source>
</reference>
<gene>
    <name evidence="1" type="ORF">V1477_010136</name>
</gene>
<proteinExistence type="predicted"/>
<name>A0ABD2CBT0_VESMC</name>
<dbReference type="AlphaFoldDB" id="A0ABD2CBT0"/>
<dbReference type="EMBL" id="JAYRBN010000058">
    <property type="protein sequence ID" value="KAL2742507.1"/>
    <property type="molecule type" value="Genomic_DNA"/>
</dbReference>
<organism evidence="1 2">
    <name type="scientific">Vespula maculifrons</name>
    <name type="common">Eastern yellow jacket</name>
    <name type="synonym">Wasp</name>
    <dbReference type="NCBI Taxonomy" id="7453"/>
    <lineage>
        <taxon>Eukaryota</taxon>
        <taxon>Metazoa</taxon>
        <taxon>Ecdysozoa</taxon>
        <taxon>Arthropoda</taxon>
        <taxon>Hexapoda</taxon>
        <taxon>Insecta</taxon>
        <taxon>Pterygota</taxon>
        <taxon>Neoptera</taxon>
        <taxon>Endopterygota</taxon>
        <taxon>Hymenoptera</taxon>
        <taxon>Apocrita</taxon>
        <taxon>Aculeata</taxon>
        <taxon>Vespoidea</taxon>
        <taxon>Vespidae</taxon>
        <taxon>Vespinae</taxon>
        <taxon>Vespula</taxon>
    </lineage>
</organism>
<comment type="caution">
    <text evidence="1">The sequence shown here is derived from an EMBL/GenBank/DDBJ whole genome shotgun (WGS) entry which is preliminary data.</text>
</comment>